<reference evidence="5" key="1">
    <citation type="submission" date="2025-08" db="UniProtKB">
        <authorList>
            <consortium name="Ensembl"/>
        </authorList>
    </citation>
    <scope>IDENTIFICATION</scope>
</reference>
<dbReference type="InterPro" id="IPR045058">
    <property type="entry name" value="GIMA/IAN/Toc"/>
</dbReference>
<protein>
    <recommendedName>
        <fullName evidence="4">AIG1-type G domain-containing protein</fullName>
    </recommendedName>
</protein>
<dbReference type="InterPro" id="IPR027417">
    <property type="entry name" value="P-loop_NTPase"/>
</dbReference>
<evidence type="ECO:0000313" key="5">
    <source>
        <dbReference type="Ensembl" id="ENSPMGP00000014464.1"/>
    </source>
</evidence>
<dbReference type="Ensembl" id="ENSPMGT00000015431.1">
    <property type="protein sequence ID" value="ENSPMGP00000014464.1"/>
    <property type="gene ID" value="ENSPMGG00000011853.1"/>
</dbReference>
<dbReference type="InterPro" id="IPR006703">
    <property type="entry name" value="G_AIG1"/>
</dbReference>
<proteinExistence type="inferred from homology"/>
<dbReference type="Proteomes" id="UP000261520">
    <property type="component" value="Unplaced"/>
</dbReference>
<keyword evidence="2" id="KW-0547">Nucleotide-binding</keyword>
<dbReference type="PANTHER" id="PTHR10903">
    <property type="entry name" value="GTPASE, IMAP FAMILY MEMBER-RELATED"/>
    <property type="match status" value="1"/>
</dbReference>
<sequence length="124" mass="13487">RHSAIYLSNSPHRRHPPERRLLILGGPRSGKTTTANTILGEEAFDGGVETTHSNVGQTEIYGRRVTVVDTPARTPKRIRQESQRGAALLRPGPHTLLLVLGWTGLVFGLRVGPAARGPCGRVRL</sequence>
<dbReference type="SUPFAM" id="SSF52540">
    <property type="entry name" value="P-loop containing nucleoside triphosphate hydrolases"/>
    <property type="match status" value="1"/>
</dbReference>
<dbReference type="PANTHER" id="PTHR10903:SF139">
    <property type="entry name" value="GTPASE IMAP FAMILY MEMBER 4 ISOFORM X1"/>
    <property type="match status" value="1"/>
</dbReference>
<evidence type="ECO:0000256" key="3">
    <source>
        <dbReference type="ARBA" id="ARBA00023134"/>
    </source>
</evidence>
<evidence type="ECO:0000259" key="4">
    <source>
        <dbReference type="Pfam" id="PF04548"/>
    </source>
</evidence>
<accession>A0A3B4ACV4</accession>
<evidence type="ECO:0000256" key="1">
    <source>
        <dbReference type="ARBA" id="ARBA00008535"/>
    </source>
</evidence>
<name>A0A3B4ACV4_9GOBI</name>
<reference evidence="5" key="2">
    <citation type="submission" date="2025-09" db="UniProtKB">
        <authorList>
            <consortium name="Ensembl"/>
        </authorList>
    </citation>
    <scope>IDENTIFICATION</scope>
</reference>
<dbReference type="Gene3D" id="3.40.50.300">
    <property type="entry name" value="P-loop containing nucleotide triphosphate hydrolases"/>
    <property type="match status" value="1"/>
</dbReference>
<keyword evidence="3" id="KW-0342">GTP-binding</keyword>
<comment type="similarity">
    <text evidence="1">Belongs to the TRAFAC class TrmE-Era-EngA-EngB-Septin-like GTPase superfamily. AIG1/Toc34/Toc159-like paraseptin GTPase family. IAN subfamily.</text>
</comment>
<keyword evidence="6" id="KW-1185">Reference proteome</keyword>
<evidence type="ECO:0000256" key="2">
    <source>
        <dbReference type="ARBA" id="ARBA00022741"/>
    </source>
</evidence>
<dbReference type="Pfam" id="PF04548">
    <property type="entry name" value="AIG1"/>
    <property type="match status" value="1"/>
</dbReference>
<feature type="domain" description="AIG1-type G" evidence="4">
    <location>
        <begin position="20"/>
        <end position="101"/>
    </location>
</feature>
<dbReference type="AlphaFoldDB" id="A0A3B4ACV4"/>
<organism evidence="5 6">
    <name type="scientific">Periophthalmus magnuspinnatus</name>
    <dbReference type="NCBI Taxonomy" id="409849"/>
    <lineage>
        <taxon>Eukaryota</taxon>
        <taxon>Metazoa</taxon>
        <taxon>Chordata</taxon>
        <taxon>Craniata</taxon>
        <taxon>Vertebrata</taxon>
        <taxon>Euteleostomi</taxon>
        <taxon>Actinopterygii</taxon>
        <taxon>Neopterygii</taxon>
        <taxon>Teleostei</taxon>
        <taxon>Neoteleostei</taxon>
        <taxon>Acanthomorphata</taxon>
        <taxon>Gobiaria</taxon>
        <taxon>Gobiiformes</taxon>
        <taxon>Gobioidei</taxon>
        <taxon>Gobiidae</taxon>
        <taxon>Oxudercinae</taxon>
        <taxon>Periophthalmus</taxon>
    </lineage>
</organism>
<dbReference type="GO" id="GO:0005525">
    <property type="term" value="F:GTP binding"/>
    <property type="evidence" value="ECO:0007669"/>
    <property type="project" value="UniProtKB-KW"/>
</dbReference>
<evidence type="ECO:0000313" key="6">
    <source>
        <dbReference type="Proteomes" id="UP000261520"/>
    </source>
</evidence>